<protein>
    <recommendedName>
        <fullName evidence="1">Restriction endonuclease type IV Mrr domain-containing protein</fullName>
    </recommendedName>
</protein>
<proteinExistence type="predicted"/>
<dbReference type="InterPro" id="IPR011335">
    <property type="entry name" value="Restrct_endonuc-II-like"/>
</dbReference>
<keyword evidence="3" id="KW-1185">Reference proteome</keyword>
<dbReference type="GO" id="GO:0004519">
    <property type="term" value="F:endonuclease activity"/>
    <property type="evidence" value="ECO:0007669"/>
    <property type="project" value="InterPro"/>
</dbReference>
<evidence type="ECO:0000313" key="3">
    <source>
        <dbReference type="Proteomes" id="UP000023541"/>
    </source>
</evidence>
<evidence type="ECO:0000313" key="2">
    <source>
        <dbReference type="EMBL" id="EZH73668.1"/>
    </source>
</evidence>
<name>A0A023BV57_9FLAO</name>
<dbReference type="OrthoDB" id="2960996at2"/>
<dbReference type="GO" id="GO:0009307">
    <property type="term" value="P:DNA restriction-modification system"/>
    <property type="evidence" value="ECO:0007669"/>
    <property type="project" value="InterPro"/>
</dbReference>
<reference evidence="2 3" key="1">
    <citation type="submission" date="2014-04" db="EMBL/GenBank/DDBJ databases">
        <title>Aquimarina sp. 22II-S11-z7 Genome Sequencing.</title>
        <authorList>
            <person name="Lai Q."/>
        </authorList>
    </citation>
    <scope>NUCLEOTIDE SEQUENCE [LARGE SCALE GENOMIC DNA]</scope>
    <source>
        <strain evidence="2 3">22II-S11-z7</strain>
    </source>
</reference>
<dbReference type="AlphaFoldDB" id="A0A023BV57"/>
<gene>
    <name evidence="2" type="ORF">ATO12_17175</name>
</gene>
<organism evidence="2 3">
    <name type="scientific">Aquimarina atlantica</name>
    <dbReference type="NCBI Taxonomy" id="1317122"/>
    <lineage>
        <taxon>Bacteria</taxon>
        <taxon>Pseudomonadati</taxon>
        <taxon>Bacteroidota</taxon>
        <taxon>Flavobacteriia</taxon>
        <taxon>Flavobacteriales</taxon>
        <taxon>Flavobacteriaceae</taxon>
        <taxon>Aquimarina</taxon>
    </lineage>
</organism>
<dbReference type="eggNOG" id="ENOG502ZD4E">
    <property type="taxonomic scope" value="Bacteria"/>
</dbReference>
<dbReference type="RefSeq" id="WP_034242416.1">
    <property type="nucleotide sequence ID" value="NZ_AQRA01000005.1"/>
</dbReference>
<dbReference type="STRING" id="1317122.ATO12_17175"/>
<comment type="caution">
    <text evidence="2">The sequence shown here is derived from an EMBL/GenBank/DDBJ whole genome shotgun (WGS) entry which is preliminary data.</text>
</comment>
<dbReference type="Pfam" id="PF04471">
    <property type="entry name" value="Mrr_cat"/>
    <property type="match status" value="1"/>
</dbReference>
<accession>A0A023BV57</accession>
<dbReference type="GO" id="GO:0003677">
    <property type="term" value="F:DNA binding"/>
    <property type="evidence" value="ECO:0007669"/>
    <property type="project" value="InterPro"/>
</dbReference>
<dbReference type="Proteomes" id="UP000023541">
    <property type="component" value="Unassembled WGS sequence"/>
</dbReference>
<dbReference type="InterPro" id="IPR007560">
    <property type="entry name" value="Restrct_endonuc_IV_Mrr"/>
</dbReference>
<feature type="domain" description="Restriction endonuclease type IV Mrr" evidence="1">
    <location>
        <begin position="7"/>
        <end position="107"/>
    </location>
</feature>
<dbReference type="EMBL" id="AQRA01000005">
    <property type="protein sequence ID" value="EZH73668.1"/>
    <property type="molecule type" value="Genomic_DNA"/>
</dbReference>
<dbReference type="SUPFAM" id="SSF52980">
    <property type="entry name" value="Restriction endonuclease-like"/>
    <property type="match status" value="1"/>
</dbReference>
<evidence type="ECO:0000259" key="1">
    <source>
        <dbReference type="Pfam" id="PF04471"/>
    </source>
</evidence>
<sequence length="290" mass="33583">MIDFNIISEERFEYLIEDLLKSKGFTITSRPSRGPDRGKDIIAERPVTNDMNITIHERYLVECKHFFKSGKSVKEKDLGNIIERLVLHKANRYLLATSTVPSETVKNQLQGISNNHEYPHICTFWSLSDLESLLLNNKELIQKYFERSFKSNLQDRITEIADYLRRHHFQAHRGAILFSPEATAIFGNDGYGIGNNAEGDAELRVREEVSCIRKFLFKNSIEELGFGLCSESYSWVIIVNSKNVKDINEKIWECYPEGSSNNKSQKDIALIRIRSYMESPFYKNQISKLI</sequence>